<dbReference type="PANTHER" id="PTHR30012">
    <property type="entry name" value="GENERAL SECRETION PATHWAY PROTEIN"/>
    <property type="match status" value="1"/>
</dbReference>
<reference evidence="10" key="1">
    <citation type="submission" date="2016-10" db="EMBL/GenBank/DDBJ databases">
        <authorList>
            <person name="Varghese N."/>
        </authorList>
    </citation>
    <scope>NUCLEOTIDE SEQUENCE [LARGE SCALE GENOMIC DNA]</scope>
    <source>
        <strain evidence="10">DSM 17980</strain>
    </source>
</reference>
<feature type="transmembrane region" description="Helical" evidence="7">
    <location>
        <begin position="101"/>
        <end position="120"/>
    </location>
</feature>
<feature type="domain" description="Type II secretion system protein GspF" evidence="8">
    <location>
        <begin position="201"/>
        <end position="321"/>
    </location>
</feature>
<evidence type="ECO:0000313" key="9">
    <source>
        <dbReference type="EMBL" id="SFU89581.1"/>
    </source>
</evidence>
<evidence type="ECO:0000256" key="1">
    <source>
        <dbReference type="ARBA" id="ARBA00004651"/>
    </source>
</evidence>
<comment type="subcellular location">
    <subcellularLocation>
        <location evidence="1">Cell membrane</location>
        <topology evidence="1">Multi-pass membrane protein</topology>
    </subcellularLocation>
</comment>
<keyword evidence="4 7" id="KW-0812">Transmembrane</keyword>
<comment type="similarity">
    <text evidence="2">Belongs to the GSP F family.</text>
</comment>
<evidence type="ECO:0000256" key="7">
    <source>
        <dbReference type="SAM" id="Phobius"/>
    </source>
</evidence>
<dbReference type="InterPro" id="IPR042094">
    <property type="entry name" value="T2SS_GspF_sf"/>
</dbReference>
<dbReference type="PRINTS" id="PR00812">
    <property type="entry name" value="BCTERIALGSPF"/>
</dbReference>
<dbReference type="Proteomes" id="UP000183508">
    <property type="component" value="Unassembled WGS sequence"/>
</dbReference>
<protein>
    <submittedName>
        <fullName evidence="9">Type II secretory pathway, component PulF</fullName>
    </submittedName>
</protein>
<gene>
    <name evidence="9" type="ORF">SAMN05421543_11265</name>
</gene>
<dbReference type="Pfam" id="PF00482">
    <property type="entry name" value="T2SSF"/>
    <property type="match status" value="2"/>
</dbReference>
<dbReference type="GO" id="GO:0005886">
    <property type="term" value="C:plasma membrane"/>
    <property type="evidence" value="ECO:0007669"/>
    <property type="project" value="UniProtKB-SubCell"/>
</dbReference>
<evidence type="ECO:0000313" key="10">
    <source>
        <dbReference type="Proteomes" id="UP000183508"/>
    </source>
</evidence>
<dbReference type="PANTHER" id="PTHR30012:SF0">
    <property type="entry name" value="TYPE II SECRETION SYSTEM PROTEIN F-RELATED"/>
    <property type="match status" value="1"/>
</dbReference>
<evidence type="ECO:0000256" key="5">
    <source>
        <dbReference type="ARBA" id="ARBA00022989"/>
    </source>
</evidence>
<evidence type="ECO:0000259" key="8">
    <source>
        <dbReference type="Pfam" id="PF00482"/>
    </source>
</evidence>
<proteinExistence type="inferred from homology"/>
<dbReference type="InterPro" id="IPR018076">
    <property type="entry name" value="T2SS_GspF_dom"/>
</dbReference>
<evidence type="ECO:0000256" key="6">
    <source>
        <dbReference type="ARBA" id="ARBA00023136"/>
    </source>
</evidence>
<evidence type="ECO:0000256" key="4">
    <source>
        <dbReference type="ARBA" id="ARBA00022692"/>
    </source>
</evidence>
<dbReference type="Gene3D" id="1.20.81.30">
    <property type="entry name" value="Type II secretion system (T2SS), domain F"/>
    <property type="match status" value="2"/>
</dbReference>
<evidence type="ECO:0000256" key="2">
    <source>
        <dbReference type="ARBA" id="ARBA00005745"/>
    </source>
</evidence>
<dbReference type="STRING" id="392015.SAMN05421543_11265"/>
<feature type="transmembrane region" description="Helical" evidence="7">
    <location>
        <begin position="294"/>
        <end position="319"/>
    </location>
</feature>
<accession>A0A1I7JWK4</accession>
<keyword evidence="5 7" id="KW-1133">Transmembrane helix</keyword>
<organism evidence="9 10">
    <name type="scientific">Alicyclobacillus macrosporangiidus</name>
    <dbReference type="NCBI Taxonomy" id="392015"/>
    <lineage>
        <taxon>Bacteria</taxon>
        <taxon>Bacillati</taxon>
        <taxon>Bacillota</taxon>
        <taxon>Bacilli</taxon>
        <taxon>Bacillales</taxon>
        <taxon>Alicyclobacillaceae</taxon>
        <taxon>Alicyclobacillus</taxon>
    </lineage>
</organism>
<feature type="transmembrane region" description="Helical" evidence="7">
    <location>
        <begin position="147"/>
        <end position="170"/>
    </location>
</feature>
<keyword evidence="6 7" id="KW-0472">Membrane</keyword>
<dbReference type="AlphaFoldDB" id="A0A1I7JWK4"/>
<dbReference type="EMBL" id="FPBV01000012">
    <property type="protein sequence ID" value="SFU89581.1"/>
    <property type="molecule type" value="Genomic_DNA"/>
</dbReference>
<feature type="domain" description="Type II secretion system protein GspF" evidence="8">
    <location>
        <begin position="5"/>
        <end position="117"/>
    </location>
</feature>
<evidence type="ECO:0000256" key="3">
    <source>
        <dbReference type="ARBA" id="ARBA00022475"/>
    </source>
</evidence>
<name>A0A1I7JWK4_9BACL</name>
<sequence length="333" mass="36390">MPDLFDHWAELSAAGLPFGRVFHVLRLSAPRPVERAYLDALADALEAGQPLAAVWSDRLPPLLRVLFAAGETSGQVERVLTAWSQQTRRQWRWREELGRSAAYPASLLVAVALLCAFVQADLLPTLTGLFAGLGVGPPPGVAWVRRALLWVPGLVAADMAGVAAGAMVVWRVRGRLPARWQARVYRMPGAEWIRLWRTQTACQLMGLLLQAGVPLAEALDLLAASAGPRWLRTAAGAMRLRVLEGRPLPEALSGEWDPLFTELITLSEQTGDLAHALHQAADLTQRRLTARVELALRVLSPVLLLGMAAVVAGVMWSVFVPMYDLMDRMSGRL</sequence>
<keyword evidence="10" id="KW-1185">Reference proteome</keyword>
<keyword evidence="3" id="KW-1003">Cell membrane</keyword>
<dbReference type="InterPro" id="IPR003004">
    <property type="entry name" value="GspF/PilC"/>
</dbReference>